<dbReference type="SUPFAM" id="SSF51726">
    <property type="entry name" value="UROD/MetE-like"/>
    <property type="match status" value="1"/>
</dbReference>
<feature type="non-terminal residue" evidence="2">
    <location>
        <position position="1"/>
    </location>
</feature>
<accession>A0A0F9AJH6</accession>
<comment type="caution">
    <text evidence="2">The sequence shown here is derived from an EMBL/GenBank/DDBJ whole genome shotgun (WGS) entry which is preliminary data.</text>
</comment>
<dbReference type="AlphaFoldDB" id="A0A0F9AJH6"/>
<dbReference type="Gene3D" id="3.20.20.210">
    <property type="match status" value="1"/>
</dbReference>
<dbReference type="InterPro" id="IPR038071">
    <property type="entry name" value="UROD/MetE-like_sf"/>
</dbReference>
<dbReference type="GO" id="GO:0006779">
    <property type="term" value="P:porphyrin-containing compound biosynthetic process"/>
    <property type="evidence" value="ECO:0007669"/>
    <property type="project" value="InterPro"/>
</dbReference>
<dbReference type="EMBL" id="LAZR01045621">
    <property type="protein sequence ID" value="KKK98430.1"/>
    <property type="molecule type" value="Genomic_DNA"/>
</dbReference>
<dbReference type="Pfam" id="PF01208">
    <property type="entry name" value="URO-D"/>
    <property type="match status" value="1"/>
</dbReference>
<name>A0A0F9AJH6_9ZZZZ</name>
<dbReference type="GO" id="GO:0004853">
    <property type="term" value="F:uroporphyrinogen decarboxylase activity"/>
    <property type="evidence" value="ECO:0007669"/>
    <property type="project" value="InterPro"/>
</dbReference>
<dbReference type="InterPro" id="IPR052024">
    <property type="entry name" value="Methanogen_methyltrans"/>
</dbReference>
<reference evidence="2" key="1">
    <citation type="journal article" date="2015" name="Nature">
        <title>Complex archaea that bridge the gap between prokaryotes and eukaryotes.</title>
        <authorList>
            <person name="Spang A."/>
            <person name="Saw J.H."/>
            <person name="Jorgensen S.L."/>
            <person name="Zaremba-Niedzwiedzka K."/>
            <person name="Martijn J."/>
            <person name="Lind A.E."/>
            <person name="van Eijk R."/>
            <person name="Schleper C."/>
            <person name="Guy L."/>
            <person name="Ettema T.J."/>
        </authorList>
    </citation>
    <scope>NUCLEOTIDE SEQUENCE</scope>
</reference>
<evidence type="ECO:0000313" key="2">
    <source>
        <dbReference type="EMBL" id="KKK98430.1"/>
    </source>
</evidence>
<feature type="domain" description="Uroporphyrinogen decarboxylase (URO-D)" evidence="1">
    <location>
        <begin position="225"/>
        <end position="388"/>
    </location>
</feature>
<proteinExistence type="predicted"/>
<dbReference type="PANTHER" id="PTHR47099">
    <property type="entry name" value="METHYLCOBAMIDE:COM METHYLTRANSFERASE MTBA"/>
    <property type="match status" value="1"/>
</dbReference>
<evidence type="ECO:0000259" key="1">
    <source>
        <dbReference type="Pfam" id="PF01208"/>
    </source>
</evidence>
<gene>
    <name evidence="2" type="ORF">LCGC14_2642830</name>
</gene>
<protein>
    <recommendedName>
        <fullName evidence="1">Uroporphyrinogen decarboxylase (URO-D) domain-containing protein</fullName>
    </recommendedName>
</protein>
<dbReference type="InterPro" id="IPR000257">
    <property type="entry name" value="Uroporphyrinogen_deCOase"/>
</dbReference>
<dbReference type="PANTHER" id="PTHR47099:SF1">
    <property type="entry name" value="METHYLCOBAMIDE:COM METHYLTRANSFERASE MTBA"/>
    <property type="match status" value="1"/>
</dbReference>
<organism evidence="2">
    <name type="scientific">marine sediment metagenome</name>
    <dbReference type="NCBI Taxonomy" id="412755"/>
    <lineage>
        <taxon>unclassified sequences</taxon>
        <taxon>metagenomes</taxon>
        <taxon>ecological metagenomes</taxon>
    </lineage>
</organism>
<sequence length="401" mass="43574">GHGVTSRERMLATIRGRPVDKVPVYHLQFSGHACSVILGRDDVCVGGAHNQWMEMNALWADADSHAEHNARCEADAVAITEACGMDLLRLGYWRWGGGRPAKKMDDWTFLFGDPRGDGYTMTYHPDVELFTRTDSPKAAKPQAAPEPDLSEEALLAEVEALEQQAAGCEVQTDADEGLRSRIEKYPQYLVRHGGGTVCIGLGSTQQLMGVALWPDAYARRMMARAKILAAHVPAMGLAGLDVNISGGDFCSAQGPGISPDTFARVISPALKLLVDATHDAGMYYFYTSDGNFWPVADEMLNVDGIDGWMETDRSAGMDLRRLREAYPNVTFVGNIQTQVLHQGTADDVIREVNECMEVAHELGGVVVGTSNLIMPGTPPENILAMLRATLRAAGMVLEGLR</sequence>